<dbReference type="InterPro" id="IPR000182">
    <property type="entry name" value="GNAT_dom"/>
</dbReference>
<dbReference type="CDD" id="cd04301">
    <property type="entry name" value="NAT_SF"/>
    <property type="match status" value="1"/>
</dbReference>
<dbReference type="SUPFAM" id="SSF55729">
    <property type="entry name" value="Acyl-CoA N-acyltransferases (Nat)"/>
    <property type="match status" value="1"/>
</dbReference>
<evidence type="ECO:0000313" key="3">
    <source>
        <dbReference type="Proteomes" id="UP000198788"/>
    </source>
</evidence>
<dbReference type="InterPro" id="IPR013653">
    <property type="entry name" value="GCN5-like_dom"/>
</dbReference>
<dbReference type="Gene3D" id="3.40.630.30">
    <property type="match status" value="1"/>
</dbReference>
<evidence type="ECO:0000313" key="2">
    <source>
        <dbReference type="EMBL" id="SFS33458.1"/>
    </source>
</evidence>
<dbReference type="PROSITE" id="PS51186">
    <property type="entry name" value="GNAT"/>
    <property type="match status" value="1"/>
</dbReference>
<feature type="domain" description="N-acetyltransferase" evidence="1">
    <location>
        <begin position="100"/>
        <end position="229"/>
    </location>
</feature>
<accession>A0A1I6P053</accession>
<dbReference type="EMBL" id="FOZV01000001">
    <property type="protein sequence ID" value="SFS33458.1"/>
    <property type="molecule type" value="Genomic_DNA"/>
</dbReference>
<organism evidence="2 3">
    <name type="scientific">Brevundimonas viscosa</name>
    <dbReference type="NCBI Taxonomy" id="871741"/>
    <lineage>
        <taxon>Bacteria</taxon>
        <taxon>Pseudomonadati</taxon>
        <taxon>Pseudomonadota</taxon>
        <taxon>Alphaproteobacteria</taxon>
        <taxon>Caulobacterales</taxon>
        <taxon>Caulobacteraceae</taxon>
        <taxon>Brevundimonas</taxon>
    </lineage>
</organism>
<dbReference type="GO" id="GO:0016747">
    <property type="term" value="F:acyltransferase activity, transferring groups other than amino-acyl groups"/>
    <property type="evidence" value="ECO:0007669"/>
    <property type="project" value="InterPro"/>
</dbReference>
<dbReference type="AlphaFoldDB" id="A0A1I6P053"/>
<dbReference type="Proteomes" id="UP000198788">
    <property type="component" value="Unassembled WGS sequence"/>
</dbReference>
<dbReference type="InterPro" id="IPR016181">
    <property type="entry name" value="Acyl_CoA_acyltransferase"/>
</dbReference>
<reference evidence="3" key="1">
    <citation type="submission" date="2016-10" db="EMBL/GenBank/DDBJ databases">
        <authorList>
            <person name="Varghese N."/>
            <person name="Submissions S."/>
        </authorList>
    </citation>
    <scope>NUCLEOTIDE SEQUENCE [LARGE SCALE GENOMIC DNA]</scope>
    <source>
        <strain evidence="3">CGMCC 1.10683</strain>
    </source>
</reference>
<name>A0A1I6P053_9CAUL</name>
<dbReference type="RefSeq" id="WP_092306769.1">
    <property type="nucleotide sequence ID" value="NZ_FOZV01000001.1"/>
</dbReference>
<dbReference type="OrthoDB" id="9797456at2"/>
<evidence type="ECO:0000259" key="1">
    <source>
        <dbReference type="PROSITE" id="PS51186"/>
    </source>
</evidence>
<keyword evidence="3" id="KW-1185">Reference proteome</keyword>
<proteinExistence type="predicted"/>
<dbReference type="Pfam" id="PF08445">
    <property type="entry name" value="FR47"/>
    <property type="match status" value="1"/>
</dbReference>
<sequence>MNLAHPLDRPVWSALTSRQSGLARGDVRALRFDPDYALFAAAADASPENTAALAALNVSPNGMGLVEAGEMPLPAGAVVRAQAACVQMVAASLTPGGRDVAFEALGEADAADMLALATLTVPGPFFGKTHRLGDFIGVKVDGRLVAMAGERMKPDGFTEVSGVCTHPDFRGRGYAGALMRAVTQRILERGERAFLHAYASHAATIALYETLGFRGRTTVTYTVLEGPAA</sequence>
<gene>
    <name evidence="2" type="ORF">SAMN05192570_0697</name>
</gene>
<protein>
    <recommendedName>
        <fullName evidence="1">N-acetyltransferase domain-containing protein</fullName>
    </recommendedName>
</protein>